<dbReference type="Proteomes" id="UP001384579">
    <property type="component" value="Unassembled WGS sequence"/>
</dbReference>
<evidence type="ECO:0000259" key="4">
    <source>
        <dbReference type="Pfam" id="PF13229"/>
    </source>
</evidence>
<keyword evidence="6" id="KW-1185">Reference proteome</keyword>
<gene>
    <name evidence="5" type="ORF">WMG39_18840</name>
</gene>
<feature type="compositionally biased region" description="Polar residues" evidence="3">
    <location>
        <begin position="63"/>
        <end position="74"/>
    </location>
</feature>
<feature type="coiled-coil region" evidence="2">
    <location>
        <begin position="7"/>
        <end position="62"/>
    </location>
</feature>
<dbReference type="InterPro" id="IPR006626">
    <property type="entry name" value="PbH1"/>
</dbReference>
<protein>
    <submittedName>
        <fullName evidence="5">Right-handed parallel beta-helix repeat-containing protein</fullName>
    </submittedName>
</protein>
<dbReference type="InterPro" id="IPR012334">
    <property type="entry name" value="Pectin_lyas_fold"/>
</dbReference>
<evidence type="ECO:0000256" key="1">
    <source>
        <dbReference type="ARBA" id="ARBA00022737"/>
    </source>
</evidence>
<organism evidence="5 6">
    <name type="scientific">Microcoleus anatoxicus PTRS2</name>
    <dbReference type="NCBI Taxonomy" id="2705321"/>
    <lineage>
        <taxon>Bacteria</taxon>
        <taxon>Bacillati</taxon>
        <taxon>Cyanobacteriota</taxon>
        <taxon>Cyanophyceae</taxon>
        <taxon>Oscillatoriophycideae</taxon>
        <taxon>Oscillatoriales</taxon>
        <taxon>Microcoleaceae</taxon>
        <taxon>Microcoleus</taxon>
        <taxon>Microcoleus anatoxicus</taxon>
    </lineage>
</organism>
<keyword evidence="1" id="KW-0677">Repeat</keyword>
<evidence type="ECO:0000313" key="5">
    <source>
        <dbReference type="EMBL" id="MEK0186891.1"/>
    </source>
</evidence>
<feature type="region of interest" description="Disordered" evidence="3">
    <location>
        <begin position="63"/>
        <end position="86"/>
    </location>
</feature>
<feature type="domain" description="Right handed beta helix" evidence="4">
    <location>
        <begin position="159"/>
        <end position="310"/>
    </location>
</feature>
<accession>A0ABU8YRN7</accession>
<sequence length="312" mass="33603">ETAHQERSQYYNQIAQMQSQLETAQQQQTSLTAQVSELEHQLANFDREKLQLSTQLSEIQAQSLTDDEQIQTPAAESEEIAPSTSDAQISNSLELVVCQQGQGNYTTISEALKNAAANTRIYVNPGLYLESLILDKSVEILGKIEGGSVVVENTNSNCIKMQTASALVRGLTLNATGNYYAVDIREGELIIEDSDITSADYSVVGICGHNAASVIRRCQIHDGIWNGIFLSDAAKLTVEDSHIFSNGTVGIGVGLGGKLIVRRCRITGNGSSAIALYKDAIAKVADCDLTGNSGGAWRLVDNGYVEGKNNQE</sequence>
<dbReference type="SMART" id="SM00710">
    <property type="entry name" value="PbH1"/>
    <property type="match status" value="4"/>
</dbReference>
<evidence type="ECO:0000256" key="2">
    <source>
        <dbReference type="SAM" id="Coils"/>
    </source>
</evidence>
<dbReference type="EMBL" id="JBBLXS010000273">
    <property type="protein sequence ID" value="MEK0186891.1"/>
    <property type="molecule type" value="Genomic_DNA"/>
</dbReference>
<proteinExistence type="predicted"/>
<evidence type="ECO:0000313" key="6">
    <source>
        <dbReference type="Proteomes" id="UP001384579"/>
    </source>
</evidence>
<dbReference type="Pfam" id="PF13229">
    <property type="entry name" value="Beta_helix"/>
    <property type="match status" value="1"/>
</dbReference>
<reference evidence="5 6" key="1">
    <citation type="journal article" date="2020" name="Harmful Algae">
        <title>Molecular and morphological characterization of a novel dihydroanatoxin-a producing Microcoleus species (cyanobacteria) from the Russian River, California, USA.</title>
        <authorList>
            <person name="Conklin K.Y."/>
            <person name="Stancheva R."/>
            <person name="Otten T.G."/>
            <person name="Fadness R."/>
            <person name="Boyer G.L."/>
            <person name="Read B."/>
            <person name="Zhang X."/>
            <person name="Sheath R.G."/>
        </authorList>
    </citation>
    <scope>NUCLEOTIDE SEQUENCE [LARGE SCALE GENOMIC DNA]</scope>
    <source>
        <strain evidence="5 6">PTRS2</strain>
    </source>
</reference>
<name>A0ABU8YRN7_9CYAN</name>
<feature type="non-terminal residue" evidence="5">
    <location>
        <position position="1"/>
    </location>
</feature>
<dbReference type="PANTHER" id="PTHR22990:SF15">
    <property type="entry name" value="F-BOX ONLY PROTEIN 10"/>
    <property type="match status" value="1"/>
</dbReference>
<evidence type="ECO:0000256" key="3">
    <source>
        <dbReference type="SAM" id="MobiDB-lite"/>
    </source>
</evidence>
<dbReference type="Gene3D" id="2.160.20.10">
    <property type="entry name" value="Single-stranded right-handed beta-helix, Pectin lyase-like"/>
    <property type="match status" value="1"/>
</dbReference>
<dbReference type="InterPro" id="IPR051550">
    <property type="entry name" value="SCF-Subunits/Alg-Epimerases"/>
</dbReference>
<keyword evidence="2" id="KW-0175">Coiled coil</keyword>
<dbReference type="InterPro" id="IPR039448">
    <property type="entry name" value="Beta_helix"/>
</dbReference>
<dbReference type="SUPFAM" id="SSF51126">
    <property type="entry name" value="Pectin lyase-like"/>
    <property type="match status" value="1"/>
</dbReference>
<dbReference type="InterPro" id="IPR011050">
    <property type="entry name" value="Pectin_lyase_fold/virulence"/>
</dbReference>
<dbReference type="PANTHER" id="PTHR22990">
    <property type="entry name" value="F-BOX ONLY PROTEIN"/>
    <property type="match status" value="1"/>
</dbReference>
<comment type="caution">
    <text evidence="5">The sequence shown here is derived from an EMBL/GenBank/DDBJ whole genome shotgun (WGS) entry which is preliminary data.</text>
</comment>
<dbReference type="RefSeq" id="WP_340525648.1">
    <property type="nucleotide sequence ID" value="NZ_JBBLXS010000273.1"/>
</dbReference>